<organism evidence="5 6">
    <name type="scientific">Lyophyllum shimeji</name>
    <name type="common">Hon-shimeji</name>
    <name type="synonym">Tricholoma shimeji</name>
    <dbReference type="NCBI Taxonomy" id="47721"/>
    <lineage>
        <taxon>Eukaryota</taxon>
        <taxon>Fungi</taxon>
        <taxon>Dikarya</taxon>
        <taxon>Basidiomycota</taxon>
        <taxon>Agaricomycotina</taxon>
        <taxon>Agaricomycetes</taxon>
        <taxon>Agaricomycetidae</taxon>
        <taxon>Agaricales</taxon>
        <taxon>Tricholomatineae</taxon>
        <taxon>Lyophyllaceae</taxon>
        <taxon>Lyophyllum</taxon>
    </lineage>
</organism>
<evidence type="ECO:0000256" key="2">
    <source>
        <dbReference type="PROSITE-ProRule" id="PRU00047"/>
    </source>
</evidence>
<keyword evidence="2" id="KW-0863">Zinc-finger</keyword>
<keyword evidence="2" id="KW-0479">Metal-binding</keyword>
<dbReference type="GO" id="GO:0008270">
    <property type="term" value="F:zinc ion binding"/>
    <property type="evidence" value="ECO:0007669"/>
    <property type="project" value="UniProtKB-KW"/>
</dbReference>
<keyword evidence="1" id="KW-0507">mRNA processing</keyword>
<feature type="region of interest" description="Disordered" evidence="3">
    <location>
        <begin position="1"/>
        <end position="49"/>
    </location>
</feature>
<accession>A0A9P3PYF1</accession>
<feature type="compositionally biased region" description="Low complexity" evidence="3">
    <location>
        <begin position="11"/>
        <end position="29"/>
    </location>
</feature>
<feature type="compositionally biased region" description="Basic and acidic residues" evidence="3">
    <location>
        <begin position="33"/>
        <end position="49"/>
    </location>
</feature>
<evidence type="ECO:0000256" key="3">
    <source>
        <dbReference type="SAM" id="MobiDB-lite"/>
    </source>
</evidence>
<dbReference type="GO" id="GO:0006397">
    <property type="term" value="P:mRNA processing"/>
    <property type="evidence" value="ECO:0007669"/>
    <property type="project" value="UniProtKB-KW"/>
</dbReference>
<evidence type="ECO:0000313" key="5">
    <source>
        <dbReference type="EMBL" id="GLB43848.1"/>
    </source>
</evidence>
<dbReference type="SUPFAM" id="SSF57756">
    <property type="entry name" value="Retrovirus zinc finger-like domains"/>
    <property type="match status" value="1"/>
</dbReference>
<dbReference type="InterPro" id="IPR001878">
    <property type="entry name" value="Znf_CCHC"/>
</dbReference>
<dbReference type="OrthoDB" id="3341476at2759"/>
<dbReference type="GO" id="GO:0003676">
    <property type="term" value="F:nucleic acid binding"/>
    <property type="evidence" value="ECO:0007669"/>
    <property type="project" value="InterPro"/>
</dbReference>
<evidence type="ECO:0000259" key="4">
    <source>
        <dbReference type="PROSITE" id="PS50158"/>
    </source>
</evidence>
<proteinExistence type="predicted"/>
<evidence type="ECO:0000313" key="6">
    <source>
        <dbReference type="Proteomes" id="UP001063166"/>
    </source>
</evidence>
<dbReference type="InterPro" id="IPR036875">
    <property type="entry name" value="Znf_CCHC_sf"/>
</dbReference>
<feature type="domain" description="CCHC-type" evidence="4">
    <location>
        <begin position="280"/>
        <end position="295"/>
    </location>
</feature>
<reference evidence="5" key="1">
    <citation type="submission" date="2022-07" db="EMBL/GenBank/DDBJ databases">
        <title>The genome of Lyophyllum shimeji provides insight into the initial evolution of ectomycorrhizal fungal genome.</title>
        <authorList>
            <person name="Kobayashi Y."/>
            <person name="Shibata T."/>
            <person name="Hirakawa H."/>
            <person name="Shigenobu S."/>
            <person name="Nishiyama T."/>
            <person name="Yamada A."/>
            <person name="Hasebe M."/>
            <person name="Kawaguchi M."/>
        </authorList>
    </citation>
    <scope>NUCLEOTIDE SEQUENCE</scope>
    <source>
        <strain evidence="5">AT787</strain>
    </source>
</reference>
<dbReference type="AlphaFoldDB" id="A0A9P3PYF1"/>
<dbReference type="PROSITE" id="PS50158">
    <property type="entry name" value="ZF_CCHC"/>
    <property type="match status" value="1"/>
</dbReference>
<name>A0A9P3PYF1_LYOSH</name>
<dbReference type="EMBL" id="BRPK01000015">
    <property type="protein sequence ID" value="GLB43848.1"/>
    <property type="molecule type" value="Genomic_DNA"/>
</dbReference>
<gene>
    <name evidence="5" type="ORF">LshimejAT787_1500320</name>
</gene>
<protein>
    <recommendedName>
        <fullName evidence="4">CCHC-type domain-containing protein</fullName>
    </recommendedName>
</protein>
<sequence length="305" mass="33058">MRHDPGPTPVQSAAAAQGPAHAAPSSAQPTLRSGDRLRPAPPDSFDREREKGHAFINSCDLYMSLTPNAFPDEQTHINWALSYLKSSCAARFATRTVHAPSSQRSRWGPPFPDEKRKAATTFETSAYHQGSCSVDKYIDEFLDLVEESQFPDGAQLVSRFHHGLDSRVEAKWMDALQTSTFTSGSRQRSWSIEAARLVNYNNHANQDFRSAVTKARMTPAPPPVAQNSGVSAFCALPAPPLCPAAAVPAAPAAPVARPLPPGIPMDIDLSHQNSGTPIICCRCKKPGHSAHNCPDQFDICSHDGR</sequence>
<keyword evidence="2" id="KW-0862">Zinc</keyword>
<keyword evidence="6" id="KW-1185">Reference proteome</keyword>
<comment type="caution">
    <text evidence="5">The sequence shown here is derived from an EMBL/GenBank/DDBJ whole genome shotgun (WGS) entry which is preliminary data.</text>
</comment>
<evidence type="ECO:0000256" key="1">
    <source>
        <dbReference type="ARBA" id="ARBA00022664"/>
    </source>
</evidence>
<dbReference type="Proteomes" id="UP001063166">
    <property type="component" value="Unassembled WGS sequence"/>
</dbReference>